<feature type="domain" description="Flp pilus assembly protein RcpC/CpaB" evidence="2">
    <location>
        <begin position="107"/>
        <end position="211"/>
    </location>
</feature>
<dbReference type="Pfam" id="PF16976">
    <property type="entry name" value="RcpC"/>
    <property type="match status" value="1"/>
</dbReference>
<dbReference type="CDD" id="cd11614">
    <property type="entry name" value="SAF_CpaB_FlgA_like"/>
    <property type="match status" value="1"/>
</dbReference>
<feature type="region of interest" description="Disordered" evidence="1">
    <location>
        <begin position="317"/>
        <end position="398"/>
    </location>
</feature>
<dbReference type="InterPro" id="IPR017592">
    <property type="entry name" value="Pilus_assmbl_Flp-typ_CpaB"/>
</dbReference>
<dbReference type="NCBIfam" id="TIGR03177">
    <property type="entry name" value="pilus_cpaB"/>
    <property type="match status" value="1"/>
</dbReference>
<dbReference type="EMBL" id="CP036268">
    <property type="protein sequence ID" value="QDT37261.1"/>
    <property type="molecule type" value="Genomic_DNA"/>
</dbReference>
<accession>A0A517R053</accession>
<sequence length="398" mass="43093">MKNKSLILFLVAAGFGLVAMLGVMQVMEAKSEKEPVVRVLVATTDIIPGGKLDETNSAFKEVPRSMAPRGAVTDRKQTEGKALVSRAVQEEIIAEAKLSESARPPSDTIPVGMRVATVKVDSTKSHSGLLRPTDRVDILCTYKLRDPGGQQITSTKTVLEFIEVFATDSLRTTGESDGETTAKNISLIVTPEQAALLKLAENRGELHLTLRSKEDTDVADTPEVTMATFMNTSTVAGVRDKKGEKKAEEPVKTESLGDFVAQKQEEVKVEAAPNEPDIPTWTIMIHRGKDDAEYTDVIDEEALAELDLDRAKMQKMRAEVGRGQPATPAVAPEDTDADADANPWAIPSDGPKDRQSGPPSGPAVSGESEPDGIEEIFNEEDVERTKEIGDELDVLQNF</sequence>
<dbReference type="InterPro" id="IPR031571">
    <property type="entry name" value="RcpC_dom"/>
</dbReference>
<gene>
    <name evidence="3" type="ORF">Pan189_16340</name>
</gene>
<reference evidence="3 4" key="1">
    <citation type="submission" date="2019-02" db="EMBL/GenBank/DDBJ databases">
        <title>Deep-cultivation of Planctomycetes and their phenomic and genomic characterization uncovers novel biology.</title>
        <authorList>
            <person name="Wiegand S."/>
            <person name="Jogler M."/>
            <person name="Boedeker C."/>
            <person name="Pinto D."/>
            <person name="Vollmers J."/>
            <person name="Rivas-Marin E."/>
            <person name="Kohn T."/>
            <person name="Peeters S.H."/>
            <person name="Heuer A."/>
            <person name="Rast P."/>
            <person name="Oberbeckmann S."/>
            <person name="Bunk B."/>
            <person name="Jeske O."/>
            <person name="Meyerdierks A."/>
            <person name="Storesund J.E."/>
            <person name="Kallscheuer N."/>
            <person name="Luecker S."/>
            <person name="Lage O.M."/>
            <person name="Pohl T."/>
            <person name="Merkel B.J."/>
            <person name="Hornburger P."/>
            <person name="Mueller R.-W."/>
            <person name="Bruemmer F."/>
            <person name="Labrenz M."/>
            <person name="Spormann A.M."/>
            <person name="Op den Camp H."/>
            <person name="Overmann J."/>
            <person name="Amann R."/>
            <person name="Jetten M.S.M."/>
            <person name="Mascher T."/>
            <person name="Medema M.H."/>
            <person name="Devos D.P."/>
            <person name="Kaster A.-K."/>
            <person name="Ovreas L."/>
            <person name="Rohde M."/>
            <person name="Galperin M.Y."/>
            <person name="Jogler C."/>
        </authorList>
    </citation>
    <scope>NUCLEOTIDE SEQUENCE [LARGE SCALE GENOMIC DNA]</scope>
    <source>
        <strain evidence="3 4">Pan189</strain>
    </source>
</reference>
<evidence type="ECO:0000313" key="3">
    <source>
        <dbReference type="EMBL" id="QDT37261.1"/>
    </source>
</evidence>
<dbReference type="OrthoDB" id="281109at2"/>
<dbReference type="Proteomes" id="UP000317318">
    <property type="component" value="Chromosome"/>
</dbReference>
<evidence type="ECO:0000259" key="2">
    <source>
        <dbReference type="Pfam" id="PF16976"/>
    </source>
</evidence>
<dbReference type="RefSeq" id="WP_145363392.1">
    <property type="nucleotide sequence ID" value="NZ_CP036268.1"/>
</dbReference>
<evidence type="ECO:0000256" key="1">
    <source>
        <dbReference type="SAM" id="MobiDB-lite"/>
    </source>
</evidence>
<keyword evidence="4" id="KW-1185">Reference proteome</keyword>
<dbReference type="KEGG" id="svp:Pan189_16340"/>
<dbReference type="AlphaFoldDB" id="A0A517R053"/>
<evidence type="ECO:0000313" key="4">
    <source>
        <dbReference type="Proteomes" id="UP000317318"/>
    </source>
</evidence>
<organism evidence="3 4">
    <name type="scientific">Stratiformator vulcanicus</name>
    <dbReference type="NCBI Taxonomy" id="2527980"/>
    <lineage>
        <taxon>Bacteria</taxon>
        <taxon>Pseudomonadati</taxon>
        <taxon>Planctomycetota</taxon>
        <taxon>Planctomycetia</taxon>
        <taxon>Planctomycetales</taxon>
        <taxon>Planctomycetaceae</taxon>
        <taxon>Stratiformator</taxon>
    </lineage>
</organism>
<protein>
    <recommendedName>
        <fullName evidence="2">Flp pilus assembly protein RcpC/CpaB domain-containing protein</fullName>
    </recommendedName>
</protein>
<proteinExistence type="predicted"/>
<feature type="compositionally biased region" description="Acidic residues" evidence="1">
    <location>
        <begin position="368"/>
        <end position="382"/>
    </location>
</feature>
<name>A0A517R053_9PLAN</name>